<proteinExistence type="predicted"/>
<accession>A0AAD7ACC7</accession>
<comment type="caution">
    <text evidence="1">The sequence shown here is derived from an EMBL/GenBank/DDBJ whole genome shotgun (WGS) entry which is preliminary data.</text>
</comment>
<sequence length="325" mass="35557">MMKLSPECDLSSGDGANCNNNAARVSSFAVLATADSHPHDTPHAALSALHLISPVPRRKGKRAYLLADLDSMSSGPLTATVRSFAVCSDVKPTLFLLIAPSLARLASVVSVRTSVLGHMGEVTKTTSRSRRPGRAASGAACTCTTHQRAALNVELERWGYRQVYPLPHPFYLQGQQQPQTLTKTQRMWIQAGGSMILLLCRESRLPPQFLASMPGASTSASTFTTSHLHWGNERTWRRVTASRPLFIRSSTQTSSQVVWTASGGMRVGFGGGRANSCMYSRRITIIIDESWQKYRSMKEESHPACKVKVPARRVEKVTTVGLMKD</sequence>
<reference evidence="1" key="1">
    <citation type="submission" date="2023-03" db="EMBL/GenBank/DDBJ databases">
        <title>Massive genome expansion in bonnet fungi (Mycena s.s.) driven by repeated elements and novel gene families across ecological guilds.</title>
        <authorList>
            <consortium name="Lawrence Berkeley National Laboratory"/>
            <person name="Harder C.B."/>
            <person name="Miyauchi S."/>
            <person name="Viragh M."/>
            <person name="Kuo A."/>
            <person name="Thoen E."/>
            <person name="Andreopoulos B."/>
            <person name="Lu D."/>
            <person name="Skrede I."/>
            <person name="Drula E."/>
            <person name="Henrissat B."/>
            <person name="Morin E."/>
            <person name="Kohler A."/>
            <person name="Barry K."/>
            <person name="LaButti K."/>
            <person name="Morin E."/>
            <person name="Salamov A."/>
            <person name="Lipzen A."/>
            <person name="Mereny Z."/>
            <person name="Hegedus B."/>
            <person name="Baldrian P."/>
            <person name="Stursova M."/>
            <person name="Weitz H."/>
            <person name="Taylor A."/>
            <person name="Grigoriev I.V."/>
            <person name="Nagy L.G."/>
            <person name="Martin F."/>
            <person name="Kauserud H."/>
        </authorList>
    </citation>
    <scope>NUCLEOTIDE SEQUENCE</scope>
    <source>
        <strain evidence="1">CBHHK002</strain>
    </source>
</reference>
<dbReference type="EMBL" id="JARIHO010000010">
    <property type="protein sequence ID" value="KAJ7354701.1"/>
    <property type="molecule type" value="Genomic_DNA"/>
</dbReference>
<name>A0AAD7ACC7_9AGAR</name>
<evidence type="ECO:0000313" key="1">
    <source>
        <dbReference type="EMBL" id="KAJ7354701.1"/>
    </source>
</evidence>
<gene>
    <name evidence="1" type="ORF">DFH08DRAFT_804569</name>
</gene>
<dbReference type="AlphaFoldDB" id="A0AAD7ACC7"/>
<keyword evidence="2" id="KW-1185">Reference proteome</keyword>
<evidence type="ECO:0000313" key="2">
    <source>
        <dbReference type="Proteomes" id="UP001218218"/>
    </source>
</evidence>
<dbReference type="Proteomes" id="UP001218218">
    <property type="component" value="Unassembled WGS sequence"/>
</dbReference>
<protein>
    <submittedName>
        <fullName evidence="1">Uncharacterized protein</fullName>
    </submittedName>
</protein>
<organism evidence="1 2">
    <name type="scientific">Mycena albidolilacea</name>
    <dbReference type="NCBI Taxonomy" id="1033008"/>
    <lineage>
        <taxon>Eukaryota</taxon>
        <taxon>Fungi</taxon>
        <taxon>Dikarya</taxon>
        <taxon>Basidiomycota</taxon>
        <taxon>Agaricomycotina</taxon>
        <taxon>Agaricomycetes</taxon>
        <taxon>Agaricomycetidae</taxon>
        <taxon>Agaricales</taxon>
        <taxon>Marasmiineae</taxon>
        <taxon>Mycenaceae</taxon>
        <taxon>Mycena</taxon>
    </lineage>
</organism>